<dbReference type="EMBL" id="AJJH01000114">
    <property type="protein sequence ID" value="EID78007.1"/>
    <property type="molecule type" value="Genomic_DNA"/>
</dbReference>
<dbReference type="Proteomes" id="UP000006447">
    <property type="component" value="Unassembled WGS sequence"/>
</dbReference>
<evidence type="ECO:0000313" key="2">
    <source>
        <dbReference type="Proteomes" id="UP000006447"/>
    </source>
</evidence>
<organism evidence="1 2">
    <name type="scientific">Rhodococcus opacus RKJ300 = JCM 13270</name>
    <dbReference type="NCBI Taxonomy" id="1165867"/>
    <lineage>
        <taxon>Bacteria</taxon>
        <taxon>Bacillati</taxon>
        <taxon>Actinomycetota</taxon>
        <taxon>Actinomycetes</taxon>
        <taxon>Mycobacteriales</taxon>
        <taxon>Nocardiaceae</taxon>
        <taxon>Rhodococcus</taxon>
    </lineage>
</organism>
<dbReference type="AlphaFoldDB" id="I0WNP1"/>
<reference evidence="1 2" key="1">
    <citation type="journal article" date="2012" name="J. Bacteriol.">
        <title>Draft genome sequence of the nitrophenol-degrading actinomycete Rhodococcus imtechensis RKJ300.</title>
        <authorList>
            <person name="Vikram S."/>
            <person name="Kumar S."/>
            <person name="Subramanian S."/>
            <person name="Raghava G.P."/>
        </authorList>
    </citation>
    <scope>NUCLEOTIDE SEQUENCE [LARGE SCALE GENOMIC DNA]</scope>
    <source>
        <strain evidence="1 2">RKJ300</strain>
    </source>
</reference>
<protein>
    <submittedName>
        <fullName evidence="1">Uncharacterized protein</fullName>
    </submittedName>
</protein>
<comment type="caution">
    <text evidence="1">The sequence shown here is derived from an EMBL/GenBank/DDBJ whole genome shotgun (WGS) entry which is preliminary data.</text>
</comment>
<proteinExistence type="predicted"/>
<gene>
    <name evidence="1" type="ORF">W59_20588</name>
</gene>
<accession>I0WNP1</accession>
<dbReference type="RefSeq" id="WP_007298774.1">
    <property type="nucleotide sequence ID" value="NZ_AJJH01000114.1"/>
</dbReference>
<sequence>MNSTTRSQIVITGPRSSVSGLVVALESEELGRTPGMPPFPIDTVIAPKQRTWLTPSGTARQVEAEFPRVTGPMLATTETGFLEVRYTVEADGSSARAVEALASRVPELTVVLAEQREALRTELIVYRGGRRIAAVDCACNGIVVLPSRHHLTLQECIVQASEGALVTGSLLPFAVLDDVRGNGTLRHDAGAWTATVIDCTDGTTLTLAQPDPQVWTAQMVLANARALADLLPLQAAEESPIDTLPAVFDDLLPYALFARDAYQLRDIAVLACAWATGRTVDAEVEEAVAELCRRLPVRAVAEAAIGSDEETPAREALVETLNRLRTDQRGLRVVGGSAS</sequence>
<dbReference type="PATRIC" id="fig|1165867.3.peg.4193"/>
<name>I0WNP1_RHOOP</name>
<evidence type="ECO:0000313" key="1">
    <source>
        <dbReference type="EMBL" id="EID78007.1"/>
    </source>
</evidence>